<keyword evidence="5 11" id="KW-0245">EGF-like domain</keyword>
<dbReference type="Pfam" id="PF07645">
    <property type="entry name" value="EGF_CA"/>
    <property type="match status" value="2"/>
</dbReference>
<dbReference type="CDD" id="cd00054">
    <property type="entry name" value="EGF_CA"/>
    <property type="match status" value="3"/>
</dbReference>
<evidence type="ECO:0000256" key="8">
    <source>
        <dbReference type="ARBA" id="ARBA00022837"/>
    </source>
</evidence>
<name>A0AAJ7TIU5_PETMA</name>
<dbReference type="GO" id="GO:0005509">
    <property type="term" value="F:calcium ion binding"/>
    <property type="evidence" value="ECO:0007669"/>
    <property type="project" value="InterPro"/>
</dbReference>
<dbReference type="SMART" id="SM00181">
    <property type="entry name" value="EGF"/>
    <property type="match status" value="5"/>
</dbReference>
<accession>A0AAJ7TIU5</accession>
<dbReference type="InterPro" id="IPR001881">
    <property type="entry name" value="EGF-like_Ca-bd_dom"/>
</dbReference>
<dbReference type="SUPFAM" id="SSF57184">
    <property type="entry name" value="Growth factor receptor domain"/>
    <property type="match status" value="2"/>
</dbReference>
<feature type="signal peptide" evidence="13">
    <location>
        <begin position="1"/>
        <end position="26"/>
    </location>
</feature>
<comment type="subcellular location">
    <subcellularLocation>
        <location evidence="1">Secreted</location>
        <location evidence="1">Extracellular space</location>
        <location evidence="1">Extracellular matrix</location>
    </subcellularLocation>
</comment>
<dbReference type="Pfam" id="PF12662">
    <property type="entry name" value="cEGF"/>
    <property type="match status" value="2"/>
</dbReference>
<evidence type="ECO:0000256" key="6">
    <source>
        <dbReference type="ARBA" id="ARBA00022729"/>
    </source>
</evidence>
<evidence type="ECO:0000256" key="11">
    <source>
        <dbReference type="PROSITE-ProRule" id="PRU00076"/>
    </source>
</evidence>
<evidence type="ECO:0000256" key="9">
    <source>
        <dbReference type="ARBA" id="ARBA00023157"/>
    </source>
</evidence>
<dbReference type="FunFam" id="2.10.25.10:FF:000010">
    <property type="entry name" value="Pro-epidermal growth factor"/>
    <property type="match status" value="1"/>
</dbReference>
<dbReference type="InterPro" id="IPR055088">
    <property type="entry name" value="Fibulin_C"/>
</dbReference>
<dbReference type="InterPro" id="IPR000152">
    <property type="entry name" value="EGF-type_Asp/Asn_hydroxyl_site"/>
</dbReference>
<dbReference type="GO" id="GO:0071944">
    <property type="term" value="C:cell periphery"/>
    <property type="evidence" value="ECO:0007669"/>
    <property type="project" value="UniProtKB-ARBA"/>
</dbReference>
<keyword evidence="6 13" id="KW-0732">Signal</keyword>
<keyword evidence="3" id="KW-0964">Secreted</keyword>
<keyword evidence="10" id="KW-0325">Glycoprotein</keyword>
<keyword evidence="9" id="KW-1015">Disulfide bond</keyword>
<evidence type="ECO:0000256" key="1">
    <source>
        <dbReference type="ARBA" id="ARBA00004498"/>
    </source>
</evidence>
<feature type="compositionally biased region" description="Pro residues" evidence="12">
    <location>
        <begin position="142"/>
        <end position="160"/>
    </location>
</feature>
<evidence type="ECO:0000256" key="2">
    <source>
        <dbReference type="ARBA" id="ARBA00006127"/>
    </source>
</evidence>
<dbReference type="Pfam" id="PF14670">
    <property type="entry name" value="FXa_inhibition"/>
    <property type="match status" value="1"/>
</dbReference>
<sequence>MLYSLLASWCPPLLLLLLASGVRVRAQDPLGSPCPEGYTWDSELDQCRDIDECLTITDACKGGLRCVNNFGGYLCLPHSATLIFTVGTEEGGAAQDGHRGTQPPAAPPRTQGTSTGPPSVLRPPAALPALERLAFSAGELVEPPPGPPAPRPQGPYSDPPVRAPHVVCSPGYEGDSAGRCVDVDECARGSHRCRPGQRCVNEAGSHSCRCPDGFTLLGAQCVDVDECRLGLCSHQCLNSPGSFRCACSIGFSLAADNRTCADLDECEVERPCSQNCLNLYGSFLCRCDSGFELDGDQRSCRDVDECAFSQYLCQFRCENHAGSYACSCPHGYRLQSDMRSCRDVDECEEGSHGCPEGASCFNVQGSHRCLPRLTCSAPYTLIGDNRCVCPGEIPACREEPYIVLHKAMQMQAGRTAPSDVFQMQATAQYPGAFYTFRIAAGDDAGHFLMRQIGSASAMLVLTRPVTGPRDLVLDLEMLTINPAAGTRGSSIIRLSIFVTEHPF</sequence>
<evidence type="ECO:0000313" key="16">
    <source>
        <dbReference type="RefSeq" id="XP_032818667.1"/>
    </source>
</evidence>
<evidence type="ECO:0000256" key="13">
    <source>
        <dbReference type="SAM" id="SignalP"/>
    </source>
</evidence>
<dbReference type="InterPro" id="IPR009030">
    <property type="entry name" value="Growth_fac_rcpt_cys_sf"/>
</dbReference>
<protein>
    <submittedName>
        <fullName evidence="16">EGF-containing fibulin-like extracellular matrix protein 2</fullName>
    </submittedName>
</protein>
<dbReference type="Gene3D" id="2.10.25.10">
    <property type="entry name" value="Laminin"/>
    <property type="match status" value="6"/>
</dbReference>
<dbReference type="PROSITE" id="PS50026">
    <property type="entry name" value="EGF_3"/>
    <property type="match status" value="2"/>
</dbReference>
<feature type="domain" description="EGF-like" evidence="14">
    <location>
        <begin position="182"/>
        <end position="222"/>
    </location>
</feature>
<dbReference type="GeneID" id="116947255"/>
<dbReference type="InterPro" id="IPR049883">
    <property type="entry name" value="NOTCH1_EGF-like"/>
</dbReference>
<evidence type="ECO:0000256" key="10">
    <source>
        <dbReference type="ARBA" id="ARBA00023180"/>
    </source>
</evidence>
<dbReference type="SMART" id="SM00179">
    <property type="entry name" value="EGF_CA"/>
    <property type="match status" value="6"/>
</dbReference>
<dbReference type="PROSITE" id="PS01186">
    <property type="entry name" value="EGF_2"/>
    <property type="match status" value="4"/>
</dbReference>
<evidence type="ECO:0000256" key="12">
    <source>
        <dbReference type="SAM" id="MobiDB-lite"/>
    </source>
</evidence>
<dbReference type="InterPro" id="IPR052235">
    <property type="entry name" value="Nephronectin_domain"/>
</dbReference>
<evidence type="ECO:0000256" key="5">
    <source>
        <dbReference type="ARBA" id="ARBA00022536"/>
    </source>
</evidence>
<feature type="region of interest" description="Disordered" evidence="12">
    <location>
        <begin position="139"/>
        <end position="160"/>
    </location>
</feature>
<dbReference type="PROSITE" id="PS00010">
    <property type="entry name" value="ASX_HYDROXYL"/>
    <property type="match status" value="2"/>
</dbReference>
<dbReference type="RefSeq" id="XP_032818667.1">
    <property type="nucleotide sequence ID" value="XM_032962776.1"/>
</dbReference>
<feature type="domain" description="EGF-like" evidence="14">
    <location>
        <begin position="223"/>
        <end position="261"/>
    </location>
</feature>
<comment type="caution">
    <text evidence="11">Lacks conserved residue(s) required for the propagation of feature annotation.</text>
</comment>
<dbReference type="Proteomes" id="UP001318040">
    <property type="component" value="Chromosome 29"/>
</dbReference>
<gene>
    <name evidence="16" type="primary">LOC116947255</name>
</gene>
<keyword evidence="7" id="KW-0677">Repeat</keyword>
<dbReference type="InterPro" id="IPR000742">
    <property type="entry name" value="EGF"/>
</dbReference>
<keyword evidence="8" id="KW-0106">Calcium</keyword>
<dbReference type="PANTHER" id="PTHR24050:SF27">
    <property type="entry name" value="FIBRILLIN-1"/>
    <property type="match status" value="1"/>
</dbReference>
<evidence type="ECO:0000256" key="7">
    <source>
        <dbReference type="ARBA" id="ARBA00022737"/>
    </source>
</evidence>
<evidence type="ECO:0000256" key="3">
    <source>
        <dbReference type="ARBA" id="ARBA00022525"/>
    </source>
</evidence>
<evidence type="ECO:0000256" key="4">
    <source>
        <dbReference type="ARBA" id="ARBA00022530"/>
    </source>
</evidence>
<keyword evidence="15" id="KW-1185">Reference proteome</keyword>
<evidence type="ECO:0000259" key="14">
    <source>
        <dbReference type="PROSITE" id="PS50026"/>
    </source>
</evidence>
<dbReference type="InterPro" id="IPR026823">
    <property type="entry name" value="cEGF"/>
</dbReference>
<proteinExistence type="inferred from homology"/>
<dbReference type="FunFam" id="2.10.25.10:FF:000240">
    <property type="entry name" value="Vitamin K-dependent protein S"/>
    <property type="match status" value="2"/>
</dbReference>
<dbReference type="FunFam" id="2.10.25.10:FF:000038">
    <property type="entry name" value="Fibrillin 2"/>
    <property type="match status" value="1"/>
</dbReference>
<organism evidence="15 16">
    <name type="scientific">Petromyzon marinus</name>
    <name type="common">Sea lamprey</name>
    <dbReference type="NCBI Taxonomy" id="7757"/>
    <lineage>
        <taxon>Eukaryota</taxon>
        <taxon>Metazoa</taxon>
        <taxon>Chordata</taxon>
        <taxon>Craniata</taxon>
        <taxon>Vertebrata</taxon>
        <taxon>Cyclostomata</taxon>
        <taxon>Hyperoartia</taxon>
        <taxon>Petromyzontiformes</taxon>
        <taxon>Petromyzontidae</taxon>
        <taxon>Petromyzon</taxon>
    </lineage>
</organism>
<comment type="similarity">
    <text evidence="2">Belongs to the fibulin family.</text>
</comment>
<feature type="chain" id="PRO_5042510686" evidence="13">
    <location>
        <begin position="27"/>
        <end position="503"/>
    </location>
</feature>
<reference evidence="16" key="1">
    <citation type="submission" date="2025-08" db="UniProtKB">
        <authorList>
            <consortium name="RefSeq"/>
        </authorList>
    </citation>
    <scope>IDENTIFICATION</scope>
    <source>
        <tissue evidence="16">Sperm</tissue>
    </source>
</reference>
<keyword evidence="4" id="KW-0272">Extracellular matrix</keyword>
<feature type="region of interest" description="Disordered" evidence="12">
    <location>
        <begin position="91"/>
        <end position="123"/>
    </location>
</feature>
<evidence type="ECO:0000313" key="15">
    <source>
        <dbReference type="Proteomes" id="UP001318040"/>
    </source>
</evidence>
<dbReference type="PANTHER" id="PTHR24050">
    <property type="entry name" value="PA14 DOMAIN-CONTAINING PROTEIN"/>
    <property type="match status" value="1"/>
</dbReference>
<dbReference type="AlphaFoldDB" id="A0AAJ7TIU5"/>
<dbReference type="Pfam" id="PF22914">
    <property type="entry name" value="Fibulin_C"/>
    <property type="match status" value="1"/>
</dbReference>
<dbReference type="KEGG" id="pmrn:116947255"/>